<proteinExistence type="predicted"/>
<sequence>MDMTRLHNLMRTLILTVLAAALPSAAWAQFGGGSGRAESPYIISTTDHMDYLATQVNAGYTYRNKYFLLANDLDYAGKTYNVIGRYVKMETGGASYYFQGIFDGGGHTIRNVTIDAGAGSWADDNAYIALFGNVGPSAEIKNLTLGGTSTFKARKDVGGIVGSADGSETSWIYIGNCHVESGVTIEPSEPYNNENIGGIVGWGNCCIIENCTSAATVTAHDELSHFVGGIVGRIYGKARIENCVNSGSVSGNYAVGGIVGKIDNGKGTDLNIKNNVNVASVTGNLYAGGVVGMLDGNATLTGNAVGGACTIGALGVENSTQGTDTGIDVTHLYTVHFLSYIDGEIASQPTKTIGGTNYYAAGTPITLTGLYTSGTPVVDGYNKGTMWNFQAYIDVNNYVEVMPQEDGTWRFTMPAANVSIVSQGVKDIRYEDSPNYTRVKLTPASASYTGTSQKPTVGVTCRSRDLTEGTDFVTDIPAEGFKEVGKHPFRIWGIGAYGGLRTDTFVIERAPLTNLTLNETSVYHDGAAHKPALTVKAGNKTLAVGTEYQTDLPNQGFTDLGVYTIKVWGVGNYTDTLTATYTVCHPWEGMGTYNEPFLIKTTDDMNRLATLVNGGKTYEGVYFRQVNDLDFTGKTYTPVGNADNRPFQGTYNGDFRTMTGINVSGGNYVGVFGHVGSQGTVRHVSLTGTNSFSGDYVAGSIAGRNSGTIEWCNMQTGANVSVSAADFGGGIVGANYGTINVSDNRANVTAKCAGGIAGLNSNNGTINGMNYATITGYAYCGGIVGENESGTISGQHLGSVNCTNSYGHCGGIVGDNFAEGIVEYSLSNDLMTAVVVGTSKGAIAGRNDGTLTSNYYIGNCKFKGLGNENNDVSTDVTTQAMRGWPISTSDAIYFSPIPDASDNIVGTYYDDGTNNYYYVGAGETLRFVLYGGINYTANGTPLAVAGYDDNYGDDYYELTMTAAPVHIAPVGLTLTLYDKMVNLDNAGYIAAADGEQRDVTIDGRTLYKDGEWNTLCLPFAIDDLTGTPLEGATIMELDTDGTNGLDPATGTLHLTFKDTTAIAAGKPYIIKWTSGTDITDPVFKGVTVNAAQPAEVTAQSAGYGAVTFKGTYMFPWVSAYDKTQLFLTTGDKLVYPTEERRLMPFRAWFVVDGSIANNVRGFSLDFDNGNQSVTGINGAEPLKGDTKQSAIYDLQGRRVAQPQKGGIYIINGKKVVY</sequence>
<evidence type="ECO:0000313" key="3">
    <source>
        <dbReference type="EMBL" id="QFQ12586.1"/>
    </source>
</evidence>
<evidence type="ECO:0000256" key="1">
    <source>
        <dbReference type="SAM" id="SignalP"/>
    </source>
</evidence>
<organism evidence="3 4">
    <name type="scientific">Pseudoprevotella muciniphila</name>
    <dbReference type="NCBI Taxonomy" id="2133944"/>
    <lineage>
        <taxon>Bacteria</taxon>
        <taxon>Pseudomonadati</taxon>
        <taxon>Bacteroidota</taxon>
        <taxon>Bacteroidia</taxon>
        <taxon>Bacteroidales</taxon>
        <taxon>Prevotellaceae</taxon>
        <taxon>Pseudoprevotella</taxon>
    </lineage>
</organism>
<protein>
    <recommendedName>
        <fullName evidence="2">GLUG domain-containing protein</fullName>
    </recommendedName>
</protein>
<evidence type="ECO:0000259" key="2">
    <source>
        <dbReference type="Pfam" id="PF07581"/>
    </source>
</evidence>
<keyword evidence="1" id="KW-0732">Signal</keyword>
<evidence type="ECO:0000313" key="4">
    <source>
        <dbReference type="Proteomes" id="UP000249375"/>
    </source>
</evidence>
<keyword evidence="4" id="KW-1185">Reference proteome</keyword>
<reference evidence="3 4" key="1">
    <citation type="submission" date="2018-11" db="EMBL/GenBank/DDBJ databases">
        <authorList>
            <person name="Na S.W."/>
            <person name="Baik M."/>
        </authorList>
    </citation>
    <scope>NUCLEOTIDE SEQUENCE [LARGE SCALE GENOMIC DNA]</scope>
    <source>
        <strain evidence="3 4">E39</strain>
    </source>
</reference>
<feature type="signal peptide" evidence="1">
    <location>
        <begin position="1"/>
        <end position="28"/>
    </location>
</feature>
<feature type="domain" description="GLUG" evidence="2">
    <location>
        <begin position="227"/>
        <end position="250"/>
    </location>
</feature>
<dbReference type="Proteomes" id="UP000249375">
    <property type="component" value="Chromosome"/>
</dbReference>
<gene>
    <name evidence="3" type="ORF">C7Y71_005915</name>
</gene>
<dbReference type="EMBL" id="CP033459">
    <property type="protein sequence ID" value="QFQ12586.1"/>
    <property type="molecule type" value="Genomic_DNA"/>
</dbReference>
<feature type="chain" id="PRO_5024339508" description="GLUG domain-containing protein" evidence="1">
    <location>
        <begin position="29"/>
        <end position="1217"/>
    </location>
</feature>
<dbReference type="KEGG" id="alq:C7Y71_005915"/>
<accession>A0A5P8E6M9</accession>
<dbReference type="Pfam" id="PF07581">
    <property type="entry name" value="Glug"/>
    <property type="match status" value="1"/>
</dbReference>
<dbReference type="AlphaFoldDB" id="A0A5P8E6M9"/>
<name>A0A5P8E6M9_9BACT</name>
<dbReference type="InterPro" id="IPR011493">
    <property type="entry name" value="GLUG"/>
</dbReference>
<dbReference type="Gene3D" id="2.160.20.110">
    <property type="match status" value="2"/>
</dbReference>